<gene>
    <name evidence="1" type="ORF">MGN01_37930</name>
</gene>
<dbReference type="AlphaFoldDB" id="A0A512JPS5"/>
<evidence type="ECO:0000313" key="1">
    <source>
        <dbReference type="EMBL" id="GEP11948.1"/>
    </source>
</evidence>
<reference evidence="1 2" key="1">
    <citation type="submission" date="2019-07" db="EMBL/GenBank/DDBJ databases">
        <title>Whole genome shotgun sequence of Methylobacterium gnaphalii NBRC 107716.</title>
        <authorList>
            <person name="Hosoyama A."/>
            <person name="Uohara A."/>
            <person name="Ohji S."/>
            <person name="Ichikawa N."/>
        </authorList>
    </citation>
    <scope>NUCLEOTIDE SEQUENCE [LARGE SCALE GENOMIC DNA]</scope>
    <source>
        <strain evidence="1 2">NBRC 107716</strain>
    </source>
</reference>
<keyword evidence="2" id="KW-1185">Reference proteome</keyword>
<name>A0A512JPS5_9HYPH</name>
<evidence type="ECO:0000313" key="2">
    <source>
        <dbReference type="Proteomes" id="UP000321750"/>
    </source>
</evidence>
<organism evidence="1 2">
    <name type="scientific">Methylobacterium gnaphalii</name>
    <dbReference type="NCBI Taxonomy" id="1010610"/>
    <lineage>
        <taxon>Bacteria</taxon>
        <taxon>Pseudomonadati</taxon>
        <taxon>Pseudomonadota</taxon>
        <taxon>Alphaproteobacteria</taxon>
        <taxon>Hyphomicrobiales</taxon>
        <taxon>Methylobacteriaceae</taxon>
        <taxon>Methylobacterium</taxon>
    </lineage>
</organism>
<dbReference type="Proteomes" id="UP000321750">
    <property type="component" value="Unassembled WGS sequence"/>
</dbReference>
<comment type="caution">
    <text evidence="1">The sequence shown here is derived from an EMBL/GenBank/DDBJ whole genome shotgun (WGS) entry which is preliminary data.</text>
</comment>
<protein>
    <recommendedName>
        <fullName evidence="3">Response regulatory domain-containing protein</fullName>
    </recommendedName>
</protein>
<dbReference type="EMBL" id="BJZV01000025">
    <property type="protein sequence ID" value="GEP11948.1"/>
    <property type="molecule type" value="Genomic_DNA"/>
</dbReference>
<proteinExistence type="predicted"/>
<dbReference type="SUPFAM" id="SSF52172">
    <property type="entry name" value="CheY-like"/>
    <property type="match status" value="1"/>
</dbReference>
<evidence type="ECO:0008006" key="3">
    <source>
        <dbReference type="Google" id="ProtNLM"/>
    </source>
</evidence>
<accession>A0A512JPS5</accession>
<sequence length="52" mass="5807">MRRPELKILFITGYAENAIVGNGHLEPGMQVLTKPFVMEALASRIRDLIAKP</sequence>
<dbReference type="InterPro" id="IPR011006">
    <property type="entry name" value="CheY-like_superfamily"/>
</dbReference>
<dbReference type="Gene3D" id="3.40.50.2300">
    <property type="match status" value="1"/>
</dbReference>